<dbReference type="OrthoDB" id="6359117at2759"/>
<evidence type="ECO:0000256" key="2">
    <source>
        <dbReference type="PROSITE-ProRule" id="PRU00497"/>
    </source>
</evidence>
<reference evidence="4 5" key="1">
    <citation type="submission" date="2019-07" db="EMBL/GenBank/DDBJ databases">
        <title>Draft genome assembly of a fouling barnacle, Amphibalanus amphitrite (Darwin, 1854): The first reference genome for Thecostraca.</title>
        <authorList>
            <person name="Kim W."/>
        </authorList>
    </citation>
    <scope>NUCLEOTIDE SEQUENCE [LARGE SCALE GENOMIC DNA]</scope>
    <source>
        <strain evidence="4">SNU_AA5</strain>
        <tissue evidence="4">Soma without cirri and trophi</tissue>
    </source>
</reference>
<dbReference type="Proteomes" id="UP000440578">
    <property type="component" value="Unassembled WGS sequence"/>
</dbReference>
<dbReference type="Pfam" id="PF00379">
    <property type="entry name" value="Chitin_bind_4"/>
    <property type="match status" value="2"/>
</dbReference>
<protein>
    <submittedName>
        <fullName evidence="4">Cuticle protein AMP4</fullName>
    </submittedName>
</protein>
<dbReference type="PANTHER" id="PTHR10380:SF173">
    <property type="entry name" value="CUTICULAR PROTEIN 47EF, ISOFORM C-RELATED"/>
    <property type="match status" value="1"/>
</dbReference>
<dbReference type="GO" id="GO:0008010">
    <property type="term" value="F:structural constituent of chitin-based larval cuticle"/>
    <property type="evidence" value="ECO:0007669"/>
    <property type="project" value="TreeGrafter"/>
</dbReference>
<feature type="chain" id="PRO_5025369763" evidence="3">
    <location>
        <begin position="16"/>
        <end position="209"/>
    </location>
</feature>
<gene>
    <name evidence="4" type="primary">CU04</name>
    <name evidence="4" type="ORF">FJT64_017476</name>
</gene>
<evidence type="ECO:0000256" key="3">
    <source>
        <dbReference type="SAM" id="SignalP"/>
    </source>
</evidence>
<dbReference type="InterPro" id="IPR031311">
    <property type="entry name" value="CHIT_BIND_RR_consensus"/>
</dbReference>
<dbReference type="EMBL" id="VIIS01000218">
    <property type="protein sequence ID" value="KAF0311773.1"/>
    <property type="molecule type" value="Genomic_DNA"/>
</dbReference>
<keyword evidence="5" id="KW-1185">Reference proteome</keyword>
<feature type="signal peptide" evidence="3">
    <location>
        <begin position="1"/>
        <end position="15"/>
    </location>
</feature>
<comment type="caution">
    <text evidence="4">The sequence shown here is derived from an EMBL/GenBank/DDBJ whole genome shotgun (WGS) entry which is preliminary data.</text>
</comment>
<organism evidence="4 5">
    <name type="scientific">Amphibalanus amphitrite</name>
    <name type="common">Striped barnacle</name>
    <name type="synonym">Balanus amphitrite</name>
    <dbReference type="NCBI Taxonomy" id="1232801"/>
    <lineage>
        <taxon>Eukaryota</taxon>
        <taxon>Metazoa</taxon>
        <taxon>Ecdysozoa</taxon>
        <taxon>Arthropoda</taxon>
        <taxon>Crustacea</taxon>
        <taxon>Multicrustacea</taxon>
        <taxon>Cirripedia</taxon>
        <taxon>Thoracica</taxon>
        <taxon>Thoracicalcarea</taxon>
        <taxon>Balanomorpha</taxon>
        <taxon>Balanoidea</taxon>
        <taxon>Balanidae</taxon>
        <taxon>Amphibalaninae</taxon>
        <taxon>Amphibalanus</taxon>
    </lineage>
</organism>
<keyword evidence="3" id="KW-0732">Signal</keyword>
<dbReference type="PROSITE" id="PS51155">
    <property type="entry name" value="CHIT_BIND_RR_2"/>
    <property type="match status" value="2"/>
</dbReference>
<accession>A0A6A4X0N3</accession>
<dbReference type="AlphaFoldDB" id="A0A6A4X0N3"/>
<dbReference type="InterPro" id="IPR050468">
    <property type="entry name" value="Cuticle_Struct_Prot"/>
</dbReference>
<evidence type="ECO:0000313" key="5">
    <source>
        <dbReference type="Proteomes" id="UP000440578"/>
    </source>
</evidence>
<sequence length="209" mass="23154">MKLLVLFCLAGLAAARPQADERSAQTVSMDNELREDQSYDFAFETSNGIIREESGISYPGAEPETGNYVQSGSFEIPHPDGTVTYLSFLSDENGYQPESDALPTFNGRVDIQDAPERNAQVVSNFNELREDNSYDFQFETSNNILREESGLSYPGNEPETGRYVQTGSYEFVHPDGTVTSIQFIADENGFRPLGAVIPQITEQVNIQDA</sequence>
<dbReference type="InterPro" id="IPR000618">
    <property type="entry name" value="Insect_cuticle"/>
</dbReference>
<dbReference type="PROSITE" id="PS00233">
    <property type="entry name" value="CHIT_BIND_RR_1"/>
    <property type="match status" value="1"/>
</dbReference>
<evidence type="ECO:0000256" key="1">
    <source>
        <dbReference type="ARBA" id="ARBA00022460"/>
    </source>
</evidence>
<keyword evidence="1 2" id="KW-0193">Cuticle</keyword>
<dbReference type="PANTHER" id="PTHR10380">
    <property type="entry name" value="CUTICLE PROTEIN"/>
    <property type="match status" value="1"/>
</dbReference>
<proteinExistence type="predicted"/>
<evidence type="ECO:0000313" key="4">
    <source>
        <dbReference type="EMBL" id="KAF0311773.1"/>
    </source>
</evidence>
<dbReference type="PRINTS" id="PR00947">
    <property type="entry name" value="CUTICLE"/>
</dbReference>
<name>A0A6A4X0N3_AMPAM</name>
<dbReference type="GO" id="GO:0062129">
    <property type="term" value="C:chitin-based extracellular matrix"/>
    <property type="evidence" value="ECO:0007669"/>
    <property type="project" value="TreeGrafter"/>
</dbReference>